<dbReference type="Gene3D" id="3.30.420.130">
    <property type="entry name" value="Dinitrogenase iron-molybdenum cofactor biosynthesis domain"/>
    <property type="match status" value="1"/>
</dbReference>
<reference evidence="2 3" key="1">
    <citation type="submission" date="2020-08" db="EMBL/GenBank/DDBJ databases">
        <title>Bridging the membrane lipid divide: bacteria of the FCB group superphylum have the potential to synthesize archaeal ether lipids.</title>
        <authorList>
            <person name="Villanueva L."/>
            <person name="Von Meijenfeldt F.A.B."/>
            <person name="Westbye A.B."/>
            <person name="Yadav S."/>
            <person name="Hopmans E.C."/>
            <person name="Dutilh B.E."/>
            <person name="Sinninghe Damste J.S."/>
        </authorList>
    </citation>
    <scope>NUCLEOTIDE SEQUENCE [LARGE SCALE GENOMIC DNA]</scope>
    <source>
        <strain evidence="2">NIOZ-UU47</strain>
    </source>
</reference>
<protein>
    <recommendedName>
        <fullName evidence="1">Dinitrogenase iron-molybdenum cofactor biosynthesis domain-containing protein</fullName>
    </recommendedName>
</protein>
<dbReference type="AlphaFoldDB" id="A0A8J6NFE8"/>
<evidence type="ECO:0000313" key="2">
    <source>
        <dbReference type="EMBL" id="MBC8317893.1"/>
    </source>
</evidence>
<dbReference type="Pfam" id="PF02579">
    <property type="entry name" value="Nitro_FeMo-Co"/>
    <property type="match status" value="1"/>
</dbReference>
<dbReference type="InterPro" id="IPR003731">
    <property type="entry name" value="Di-Nase_FeMo-co_biosynth"/>
</dbReference>
<name>A0A8J6NFE8_9BACT</name>
<dbReference type="InterPro" id="IPR036105">
    <property type="entry name" value="DiNase_FeMo-co_biosyn_sf"/>
</dbReference>
<dbReference type="Proteomes" id="UP000614424">
    <property type="component" value="Unassembled WGS sequence"/>
</dbReference>
<accession>A0A8J6NFE8</accession>
<gene>
    <name evidence="2" type="ORF">H8E41_08290</name>
</gene>
<evidence type="ECO:0000313" key="3">
    <source>
        <dbReference type="Proteomes" id="UP000614424"/>
    </source>
</evidence>
<proteinExistence type="predicted"/>
<feature type="domain" description="Dinitrogenase iron-molybdenum cofactor biosynthesis" evidence="1">
    <location>
        <begin position="11"/>
        <end position="96"/>
    </location>
</feature>
<sequence>MRIAVVSSDKVQVDERFSQADRFLIYEQDKAGLTFIGERASEPMPCGVFDRDMLEWVADIIDDCDKVFMARIQDLPARVLSNRGIIPVVYEGPIAEIRP</sequence>
<dbReference type="SUPFAM" id="SSF53146">
    <property type="entry name" value="Nitrogenase accessory factor-like"/>
    <property type="match status" value="1"/>
</dbReference>
<evidence type="ECO:0000259" key="1">
    <source>
        <dbReference type="Pfam" id="PF02579"/>
    </source>
</evidence>
<dbReference type="EMBL" id="JACNJZ010000114">
    <property type="protein sequence ID" value="MBC8317893.1"/>
    <property type="molecule type" value="Genomic_DNA"/>
</dbReference>
<organism evidence="2 3">
    <name type="scientific">Candidatus Desulfobia pelagia</name>
    <dbReference type="NCBI Taxonomy" id="2841692"/>
    <lineage>
        <taxon>Bacteria</taxon>
        <taxon>Pseudomonadati</taxon>
        <taxon>Thermodesulfobacteriota</taxon>
        <taxon>Desulfobulbia</taxon>
        <taxon>Desulfobulbales</taxon>
        <taxon>Desulfobulbaceae</taxon>
        <taxon>Candidatus Desulfobia</taxon>
    </lineage>
</organism>
<comment type="caution">
    <text evidence="2">The sequence shown here is derived from an EMBL/GenBank/DDBJ whole genome shotgun (WGS) entry which is preliminary data.</text>
</comment>